<dbReference type="OrthoDB" id="1921208at2759"/>
<proteinExistence type="predicted"/>
<dbReference type="VEuPathDB" id="FungiDB:VP01_244g4"/>
<dbReference type="EMBL" id="LAVV01007336">
    <property type="protein sequence ID" value="KNZ56262.1"/>
    <property type="molecule type" value="Genomic_DNA"/>
</dbReference>
<feature type="region of interest" description="Disordered" evidence="1">
    <location>
        <begin position="182"/>
        <end position="202"/>
    </location>
</feature>
<dbReference type="InterPro" id="IPR052953">
    <property type="entry name" value="Ser-rich/MCO-related"/>
</dbReference>
<dbReference type="STRING" id="27349.A0A0L6V6U2"/>
<dbReference type="PANTHER" id="PTHR34883">
    <property type="entry name" value="SERINE-RICH PROTEIN, PUTATIVE-RELATED-RELATED"/>
    <property type="match status" value="1"/>
</dbReference>
<gene>
    <name evidence="2" type="ORF">VP01_244g4</name>
</gene>
<evidence type="ECO:0000313" key="2">
    <source>
        <dbReference type="EMBL" id="KNZ56262.1"/>
    </source>
</evidence>
<name>A0A0L6V6U2_9BASI</name>
<keyword evidence="3" id="KW-1185">Reference proteome</keyword>
<dbReference type="PANTHER" id="PTHR34883:SF15">
    <property type="entry name" value="EXTRACELLULAR SERINE-RICH PROTEIN"/>
    <property type="match status" value="1"/>
</dbReference>
<sequence length="241" mass="27410">MVSPSTIHRSCTKFDPDQMNIILEQSVLVARKTIGGYQFLCLHASRLRVTNCLAEEAKRTRPRSEVLHSLLGKHHGRSERSAICSADSECSPQVSLLNFLKINHSITETSLEDPCTALPGKSSFDSGFISVSMNATEYPTQILTVNTLKPIYFACVQKMHCELGIWRVLVYLTATKSDPFQARDPWKTSNPEQKQHWRKQARKRTRQLMQVGNLEQILPQGKLARIPRQSHQLEFENQHAD</sequence>
<accession>A0A0L6V6U2</accession>
<evidence type="ECO:0000256" key="1">
    <source>
        <dbReference type="SAM" id="MobiDB-lite"/>
    </source>
</evidence>
<organism evidence="2 3">
    <name type="scientific">Puccinia sorghi</name>
    <dbReference type="NCBI Taxonomy" id="27349"/>
    <lineage>
        <taxon>Eukaryota</taxon>
        <taxon>Fungi</taxon>
        <taxon>Dikarya</taxon>
        <taxon>Basidiomycota</taxon>
        <taxon>Pucciniomycotina</taxon>
        <taxon>Pucciniomycetes</taxon>
        <taxon>Pucciniales</taxon>
        <taxon>Pucciniaceae</taxon>
        <taxon>Puccinia</taxon>
    </lineage>
</organism>
<dbReference type="Proteomes" id="UP000037035">
    <property type="component" value="Unassembled WGS sequence"/>
</dbReference>
<protein>
    <submittedName>
        <fullName evidence="2">Uncharacterized protein</fullName>
    </submittedName>
</protein>
<reference evidence="2 3" key="1">
    <citation type="submission" date="2015-08" db="EMBL/GenBank/DDBJ databases">
        <title>Next Generation Sequencing and Analysis of the Genome of Puccinia sorghi L Schw, the Causal Agent of Maize Common Rust.</title>
        <authorList>
            <person name="Rochi L."/>
            <person name="Burguener G."/>
            <person name="Darino M."/>
            <person name="Turjanski A."/>
            <person name="Kreff E."/>
            <person name="Dieguez M.J."/>
            <person name="Sacco F."/>
        </authorList>
    </citation>
    <scope>NUCLEOTIDE SEQUENCE [LARGE SCALE GENOMIC DNA]</scope>
    <source>
        <strain evidence="2 3">RO10H11247</strain>
    </source>
</reference>
<evidence type="ECO:0000313" key="3">
    <source>
        <dbReference type="Proteomes" id="UP000037035"/>
    </source>
</evidence>
<comment type="caution">
    <text evidence="2">The sequence shown here is derived from an EMBL/GenBank/DDBJ whole genome shotgun (WGS) entry which is preliminary data.</text>
</comment>
<dbReference type="AlphaFoldDB" id="A0A0L6V6U2"/>